<dbReference type="InterPro" id="IPR029021">
    <property type="entry name" value="Prot-tyrosine_phosphatase-like"/>
</dbReference>
<keyword evidence="2" id="KW-0597">Phosphoprotein</keyword>
<dbReference type="SUPFAM" id="SSF52799">
    <property type="entry name" value="(Phosphotyrosine protein) phosphatases II"/>
    <property type="match status" value="1"/>
</dbReference>
<feature type="active site" description="Phosphocysteine intermediate" evidence="5">
    <location>
        <position position="446"/>
    </location>
</feature>
<evidence type="ECO:0000256" key="3">
    <source>
        <dbReference type="ARBA" id="ARBA00022801"/>
    </source>
</evidence>
<feature type="domain" description="Tyrosine specific protein phosphatases" evidence="10">
    <location>
        <begin position="442"/>
        <end position="496"/>
    </location>
</feature>
<feature type="compositionally biased region" description="Low complexity" evidence="7">
    <location>
        <begin position="185"/>
        <end position="197"/>
    </location>
</feature>
<dbReference type="GO" id="GO:0004725">
    <property type="term" value="F:protein tyrosine phosphatase activity"/>
    <property type="evidence" value="ECO:0007669"/>
    <property type="project" value="UniProtKB-EC"/>
</dbReference>
<dbReference type="PROSITE" id="PS50056">
    <property type="entry name" value="TYR_PHOSPHATASE_2"/>
    <property type="match status" value="1"/>
</dbReference>
<organism evidence="11 12">
    <name type="scientific">Macrostomum lignano</name>
    <dbReference type="NCBI Taxonomy" id="282301"/>
    <lineage>
        <taxon>Eukaryota</taxon>
        <taxon>Metazoa</taxon>
        <taxon>Spiralia</taxon>
        <taxon>Lophotrochozoa</taxon>
        <taxon>Platyhelminthes</taxon>
        <taxon>Rhabditophora</taxon>
        <taxon>Macrostomorpha</taxon>
        <taxon>Macrostomida</taxon>
        <taxon>Macrostomidae</taxon>
        <taxon>Macrostomum</taxon>
    </lineage>
</organism>
<dbReference type="GO" id="GO:0005829">
    <property type="term" value="C:cytosol"/>
    <property type="evidence" value="ECO:0007669"/>
    <property type="project" value="TreeGrafter"/>
</dbReference>
<dbReference type="PROSITE" id="PS50055">
    <property type="entry name" value="TYR_PHOSPHATASE_PTP"/>
    <property type="match status" value="1"/>
</dbReference>
<evidence type="ECO:0000313" key="11">
    <source>
        <dbReference type="Proteomes" id="UP000095280"/>
    </source>
</evidence>
<dbReference type="GO" id="GO:0007165">
    <property type="term" value="P:signal transduction"/>
    <property type="evidence" value="ECO:0007669"/>
    <property type="project" value="TreeGrafter"/>
</dbReference>
<feature type="binding site" evidence="6">
    <location>
        <position position="418"/>
    </location>
    <ligand>
        <name>substrate</name>
    </ligand>
</feature>
<feature type="region of interest" description="Disordered" evidence="7">
    <location>
        <begin position="151"/>
        <end position="197"/>
    </location>
</feature>
<feature type="binding site" evidence="6">
    <location>
        <position position="490"/>
    </location>
    <ligand>
        <name>substrate</name>
    </ligand>
</feature>
<keyword evidence="8" id="KW-1133">Transmembrane helix</keyword>
<accession>A0A1I8INC8</accession>
<keyword evidence="8" id="KW-0472">Membrane</keyword>
<proteinExistence type="predicted"/>
<feature type="binding site" evidence="6">
    <location>
        <begin position="446"/>
        <end position="452"/>
    </location>
    <ligand>
        <name>substrate</name>
    </ligand>
</feature>
<protein>
    <recommendedName>
        <fullName evidence="1">protein-tyrosine-phosphatase</fullName>
        <ecNumber evidence="1">3.1.3.48</ecNumber>
    </recommendedName>
</protein>
<keyword evidence="8" id="KW-0812">Transmembrane</keyword>
<feature type="transmembrane region" description="Helical" evidence="8">
    <location>
        <begin position="23"/>
        <end position="46"/>
    </location>
</feature>
<dbReference type="SMART" id="SM00194">
    <property type="entry name" value="PTPc"/>
    <property type="match status" value="1"/>
</dbReference>
<feature type="compositionally biased region" description="Low complexity" evidence="7">
    <location>
        <begin position="151"/>
        <end position="174"/>
    </location>
</feature>
<dbReference type="InterPro" id="IPR016130">
    <property type="entry name" value="Tyr_Pase_AS"/>
</dbReference>
<evidence type="ECO:0000256" key="6">
    <source>
        <dbReference type="PIRSR" id="PIRSR608356-51"/>
    </source>
</evidence>
<feature type="domain" description="Tyrosine-protein phosphatase" evidence="9">
    <location>
        <begin position="279"/>
        <end position="505"/>
    </location>
</feature>
<name>A0A1I8INC8_9PLAT</name>
<evidence type="ECO:0000256" key="5">
    <source>
        <dbReference type="PIRSR" id="PIRSR608356-50"/>
    </source>
</evidence>
<evidence type="ECO:0000259" key="9">
    <source>
        <dbReference type="PROSITE" id="PS50055"/>
    </source>
</evidence>
<reference evidence="12" key="1">
    <citation type="submission" date="2016-11" db="UniProtKB">
        <authorList>
            <consortium name="WormBaseParasite"/>
        </authorList>
    </citation>
    <scope>IDENTIFICATION</scope>
</reference>
<keyword evidence="3" id="KW-0378">Hydrolase</keyword>
<evidence type="ECO:0000256" key="7">
    <source>
        <dbReference type="SAM" id="MobiDB-lite"/>
    </source>
</evidence>
<dbReference type="EC" id="3.1.3.48" evidence="1"/>
<keyword evidence="4" id="KW-0904">Protein phosphatase</keyword>
<evidence type="ECO:0000256" key="4">
    <source>
        <dbReference type="ARBA" id="ARBA00022912"/>
    </source>
</evidence>
<evidence type="ECO:0000256" key="2">
    <source>
        <dbReference type="ARBA" id="ARBA00022553"/>
    </source>
</evidence>
<dbReference type="GO" id="GO:0019901">
    <property type="term" value="F:protein kinase binding"/>
    <property type="evidence" value="ECO:0007669"/>
    <property type="project" value="TreeGrafter"/>
</dbReference>
<keyword evidence="11" id="KW-1185">Reference proteome</keyword>
<evidence type="ECO:0000313" key="12">
    <source>
        <dbReference type="WBParaSite" id="maker-uti_cns_0014028-snap-gene-0.4-mRNA-1"/>
    </source>
</evidence>
<dbReference type="InterPro" id="IPR003595">
    <property type="entry name" value="Tyr_Pase_cat"/>
</dbReference>
<dbReference type="Proteomes" id="UP000095280">
    <property type="component" value="Unplaced"/>
</dbReference>
<sequence>MRVPESPAANSGDVTDVPVAPGWLIPLIAGLGAVLLLLLVLLLIVARHFACLLKFPGLLMQPPSDNKSPPRLSRPQWCCHRRLRGDKPECSGTDARAGSDANVGAVSAVGGLSASFPPLATPSFVQRRVQPNSAAASSSASISSYSAASSPLCQSPQLRQQQPQQLQQKPLAQQHRPASRQGSNGRRQAGLGLLGSRRGSSASLTISLSPSCEALRQEANTPDQDKERSLLESLSQPLRTSDLLDPVGSPQARLFREFWSVPMHHAGREELPEAGAVAKNRYASIVPNAATRVALDDGGYINANFVRGADLAERRFIATQGPLAETLADFWQMIWEQRPSAIVMLTDLVERDRPKCELYFPLHVGDRMRHGRVSAELLELDNGEQGFQRRLLRLDHSEQPSSGEPLLVEHLWFRSWPDHTSPDSAVSLLPLAERSVSLPGLLVVHCSAGLGRTGAFCALCICIRQLLDTGACDCLATLCRLRLDRGGMVQSHEQYEFLHTALRHFALTRLATADR</sequence>
<evidence type="ECO:0000259" key="10">
    <source>
        <dbReference type="PROSITE" id="PS50056"/>
    </source>
</evidence>
<dbReference type="SMART" id="SM00404">
    <property type="entry name" value="PTPc_motif"/>
    <property type="match status" value="1"/>
</dbReference>
<dbReference type="Gene3D" id="3.90.190.10">
    <property type="entry name" value="Protein tyrosine phosphatase superfamily"/>
    <property type="match status" value="1"/>
</dbReference>
<dbReference type="PROSITE" id="PS00383">
    <property type="entry name" value="TYR_PHOSPHATASE_1"/>
    <property type="match status" value="1"/>
</dbReference>
<dbReference type="InterPro" id="IPR000242">
    <property type="entry name" value="PTP_cat"/>
</dbReference>
<dbReference type="InterPro" id="IPR008356">
    <property type="entry name" value="Tyr_Pase_KIM-con"/>
</dbReference>
<dbReference type="PRINTS" id="PR00700">
    <property type="entry name" value="PRTYPHPHTASE"/>
</dbReference>
<dbReference type="PANTHER" id="PTHR46198">
    <property type="entry name" value="PROTEIN-TYROSINE-PHOSPHATASE"/>
    <property type="match status" value="1"/>
</dbReference>
<dbReference type="PANTHER" id="PTHR46198:SF4">
    <property type="entry name" value="PROTEIN-TYROSINE-PHOSPHATASE"/>
    <property type="match status" value="1"/>
</dbReference>
<evidence type="ECO:0000256" key="1">
    <source>
        <dbReference type="ARBA" id="ARBA00013064"/>
    </source>
</evidence>
<dbReference type="InterPro" id="IPR000387">
    <property type="entry name" value="Tyr_Pase_dom"/>
</dbReference>
<dbReference type="GO" id="GO:0030054">
    <property type="term" value="C:cell junction"/>
    <property type="evidence" value="ECO:0007669"/>
    <property type="project" value="TreeGrafter"/>
</dbReference>
<dbReference type="GO" id="GO:0005886">
    <property type="term" value="C:plasma membrane"/>
    <property type="evidence" value="ECO:0007669"/>
    <property type="project" value="TreeGrafter"/>
</dbReference>
<dbReference type="WBParaSite" id="maker-uti_cns_0014028-snap-gene-0.4-mRNA-1">
    <property type="protein sequence ID" value="maker-uti_cns_0014028-snap-gene-0.4-mRNA-1"/>
    <property type="gene ID" value="maker-uti_cns_0014028-snap-gene-0.4"/>
</dbReference>
<dbReference type="AlphaFoldDB" id="A0A1I8INC8"/>
<evidence type="ECO:0000256" key="8">
    <source>
        <dbReference type="SAM" id="Phobius"/>
    </source>
</evidence>
<dbReference type="Pfam" id="PF00102">
    <property type="entry name" value="Y_phosphatase"/>
    <property type="match status" value="1"/>
</dbReference>